<dbReference type="RefSeq" id="WP_344545957.1">
    <property type="nucleotide sequence ID" value="NZ_BAAATD010000009.1"/>
</dbReference>
<feature type="domain" description="DUF1707" evidence="1">
    <location>
        <begin position="17"/>
        <end position="67"/>
    </location>
</feature>
<proteinExistence type="predicted"/>
<accession>A0ABN3Q5Q4</accession>
<dbReference type="InterPro" id="IPR012551">
    <property type="entry name" value="DUF1707_SHOCT-like"/>
</dbReference>
<evidence type="ECO:0000259" key="1">
    <source>
        <dbReference type="Pfam" id="PF08044"/>
    </source>
</evidence>
<dbReference type="Pfam" id="PF08044">
    <property type="entry name" value="DUF1707"/>
    <property type="match status" value="1"/>
</dbReference>
<sequence>MKHQSEKASAGRSAGVASDAERNAVITRLNQACGEGLLSLREFSERVEDAQLARTRAELDGLVGDLPSRNDAPEIRTQWHLAAMGGLRRHGRWYMDRHLVSLAVVGGTNLDLREAKVAAPEVTLTKISVLGGVSVCVPRGVRVVLERRGVLGALAHGLFGGRGTGTDVGDECGPVDPDIPTVRVRAFSLLGGVTVQEPPLIRQSLQRSA</sequence>
<comment type="caution">
    <text evidence="2">The sequence shown here is derived from an EMBL/GenBank/DDBJ whole genome shotgun (WGS) entry which is preliminary data.</text>
</comment>
<organism evidence="2 3">
    <name type="scientific">Actinomadura fulvescens</name>
    <dbReference type="NCBI Taxonomy" id="46160"/>
    <lineage>
        <taxon>Bacteria</taxon>
        <taxon>Bacillati</taxon>
        <taxon>Actinomycetota</taxon>
        <taxon>Actinomycetes</taxon>
        <taxon>Streptosporangiales</taxon>
        <taxon>Thermomonosporaceae</taxon>
        <taxon>Actinomadura</taxon>
    </lineage>
</organism>
<dbReference type="EMBL" id="BAAATD010000009">
    <property type="protein sequence ID" value="GAA2617753.1"/>
    <property type="molecule type" value="Genomic_DNA"/>
</dbReference>
<keyword evidence="3" id="KW-1185">Reference proteome</keyword>
<reference evidence="2 3" key="1">
    <citation type="journal article" date="2019" name="Int. J. Syst. Evol. Microbiol.">
        <title>The Global Catalogue of Microorganisms (GCM) 10K type strain sequencing project: providing services to taxonomists for standard genome sequencing and annotation.</title>
        <authorList>
            <consortium name="The Broad Institute Genomics Platform"/>
            <consortium name="The Broad Institute Genome Sequencing Center for Infectious Disease"/>
            <person name="Wu L."/>
            <person name="Ma J."/>
        </authorList>
    </citation>
    <scope>NUCLEOTIDE SEQUENCE [LARGE SCALE GENOMIC DNA]</scope>
    <source>
        <strain evidence="2 3">JCM 6833</strain>
    </source>
</reference>
<evidence type="ECO:0000313" key="3">
    <source>
        <dbReference type="Proteomes" id="UP001501509"/>
    </source>
</evidence>
<name>A0ABN3Q5Q4_9ACTN</name>
<protein>
    <recommendedName>
        <fullName evidence="1">DUF1707 domain-containing protein</fullName>
    </recommendedName>
</protein>
<gene>
    <name evidence="2" type="ORF">GCM10010411_61340</name>
</gene>
<evidence type="ECO:0000313" key="2">
    <source>
        <dbReference type="EMBL" id="GAA2617753.1"/>
    </source>
</evidence>
<dbReference type="Proteomes" id="UP001501509">
    <property type="component" value="Unassembled WGS sequence"/>
</dbReference>
<dbReference type="PANTHER" id="PTHR40763:SF4">
    <property type="entry name" value="DUF1707 DOMAIN-CONTAINING PROTEIN"/>
    <property type="match status" value="1"/>
</dbReference>
<dbReference type="PANTHER" id="PTHR40763">
    <property type="entry name" value="MEMBRANE PROTEIN-RELATED"/>
    <property type="match status" value="1"/>
</dbReference>